<dbReference type="InterPro" id="IPR036865">
    <property type="entry name" value="CRAL-TRIO_dom_sf"/>
</dbReference>
<evidence type="ECO:0000259" key="1">
    <source>
        <dbReference type="PROSITE" id="PS50191"/>
    </source>
</evidence>
<dbReference type="InterPro" id="IPR051064">
    <property type="entry name" value="SEC14/CRAL-TRIO_domain"/>
</dbReference>
<dbReference type="FunFam" id="3.40.525.10:FF:000006">
    <property type="entry name" value="SEC14-like lipid binding 1"/>
    <property type="match status" value="1"/>
</dbReference>
<dbReference type="PROSITE" id="PS50191">
    <property type="entry name" value="CRAL_TRIO"/>
    <property type="match status" value="1"/>
</dbReference>
<dbReference type="GeneTree" id="ENSGT00940000155386"/>
<keyword evidence="4" id="KW-1185">Reference proteome</keyword>
<name>A0AAX7VLT4_ASTCA</name>
<evidence type="ECO:0000313" key="3">
    <source>
        <dbReference type="Ensembl" id="ENSACLP00000082072.1"/>
    </source>
</evidence>
<reference evidence="3" key="2">
    <citation type="submission" date="2025-08" db="UniProtKB">
        <authorList>
            <consortium name="Ensembl"/>
        </authorList>
    </citation>
    <scope>IDENTIFICATION</scope>
</reference>
<organism evidence="3 4">
    <name type="scientific">Astatotilapia calliptera</name>
    <name type="common">Eastern happy</name>
    <name type="synonym">Chromis callipterus</name>
    <dbReference type="NCBI Taxonomy" id="8154"/>
    <lineage>
        <taxon>Eukaryota</taxon>
        <taxon>Metazoa</taxon>
        <taxon>Chordata</taxon>
        <taxon>Craniata</taxon>
        <taxon>Vertebrata</taxon>
        <taxon>Euteleostomi</taxon>
        <taxon>Actinopterygii</taxon>
        <taxon>Neopterygii</taxon>
        <taxon>Teleostei</taxon>
        <taxon>Neoteleostei</taxon>
        <taxon>Acanthomorphata</taxon>
        <taxon>Ovalentaria</taxon>
        <taxon>Cichlomorphae</taxon>
        <taxon>Cichliformes</taxon>
        <taxon>Cichlidae</taxon>
        <taxon>African cichlids</taxon>
        <taxon>Pseudocrenilabrinae</taxon>
        <taxon>Haplochromini</taxon>
        <taxon>Astatotilapia</taxon>
    </lineage>
</organism>
<dbReference type="PANTHER" id="PTHR23324:SF51">
    <property type="entry name" value="SEC14-LIKE PROTEIN 1"/>
    <property type="match status" value="1"/>
</dbReference>
<dbReference type="SUPFAM" id="SSF101576">
    <property type="entry name" value="Supernatant protein factor (SPF), C-terminal domain"/>
    <property type="match status" value="1"/>
</dbReference>
<dbReference type="SMART" id="SM00516">
    <property type="entry name" value="SEC14"/>
    <property type="match status" value="1"/>
</dbReference>
<dbReference type="GO" id="GO:0005829">
    <property type="term" value="C:cytosol"/>
    <property type="evidence" value="ECO:0007669"/>
    <property type="project" value="TreeGrafter"/>
</dbReference>
<dbReference type="CDD" id="cd00170">
    <property type="entry name" value="SEC14"/>
    <property type="match status" value="1"/>
</dbReference>
<dbReference type="Gene3D" id="3.40.525.10">
    <property type="entry name" value="CRAL-TRIO lipid binding domain"/>
    <property type="match status" value="1"/>
</dbReference>
<dbReference type="InterPro" id="IPR006797">
    <property type="entry name" value="PRELI/MSF1_dom"/>
</dbReference>
<reference evidence="3" key="3">
    <citation type="submission" date="2025-09" db="UniProtKB">
        <authorList>
            <consortium name="Ensembl"/>
        </authorList>
    </citation>
    <scope>IDENTIFICATION</scope>
</reference>
<dbReference type="SUPFAM" id="SSF46938">
    <property type="entry name" value="CRAL/TRIO N-terminal domain"/>
    <property type="match status" value="1"/>
</dbReference>
<protein>
    <recommendedName>
        <fullName evidence="5">SEC14 like lipid binding 1</fullName>
    </recommendedName>
</protein>
<dbReference type="Pfam" id="PF00650">
    <property type="entry name" value="CRAL_TRIO"/>
    <property type="match status" value="1"/>
</dbReference>
<gene>
    <name evidence="3" type="primary">SEC14L1</name>
</gene>
<dbReference type="SUPFAM" id="SSF52087">
    <property type="entry name" value="CRAL/TRIO domain"/>
    <property type="match status" value="1"/>
</dbReference>
<dbReference type="InterPro" id="IPR036598">
    <property type="entry name" value="GOLD_dom_sf"/>
</dbReference>
<dbReference type="PROSITE" id="PS50904">
    <property type="entry name" value="PRELI_MSF1"/>
    <property type="match status" value="1"/>
</dbReference>
<dbReference type="InterPro" id="IPR036273">
    <property type="entry name" value="CRAL/TRIO_N_dom_sf"/>
</dbReference>
<dbReference type="Proteomes" id="UP000265100">
    <property type="component" value="Chromosome 4"/>
</dbReference>
<dbReference type="SMART" id="SM01100">
    <property type="entry name" value="CRAL_TRIO_N"/>
    <property type="match status" value="1"/>
</dbReference>
<feature type="domain" description="CRAL-TRIO" evidence="1">
    <location>
        <begin position="314"/>
        <end position="490"/>
    </location>
</feature>
<dbReference type="InterPro" id="IPR001251">
    <property type="entry name" value="CRAL-TRIO_dom"/>
</dbReference>
<evidence type="ECO:0000259" key="2">
    <source>
        <dbReference type="PROSITE" id="PS50904"/>
    </source>
</evidence>
<evidence type="ECO:0008006" key="5">
    <source>
        <dbReference type="Google" id="ProtNLM"/>
    </source>
</evidence>
<dbReference type="AlphaFoldDB" id="A0AAX7VLT4"/>
<dbReference type="InterPro" id="IPR011074">
    <property type="entry name" value="CRAL/TRIO_N_dom"/>
</dbReference>
<dbReference type="PANTHER" id="PTHR23324">
    <property type="entry name" value="SEC14 RELATED PROTEIN"/>
    <property type="match status" value="1"/>
</dbReference>
<dbReference type="Ensembl" id="ENSACLT00000042861.1">
    <property type="protein sequence ID" value="ENSACLP00000082072.1"/>
    <property type="gene ID" value="ENSACLG00000008491.2"/>
</dbReference>
<accession>A0AAX7VLT4</accession>
<feature type="domain" description="PRELI/MSF1" evidence="2">
    <location>
        <begin position="2"/>
        <end position="175"/>
    </location>
</feature>
<evidence type="ECO:0000313" key="4">
    <source>
        <dbReference type="Proteomes" id="UP000265100"/>
    </source>
</evidence>
<dbReference type="GO" id="GO:0039536">
    <property type="term" value="P:negative regulation of RIG-I signaling pathway"/>
    <property type="evidence" value="ECO:0007669"/>
    <property type="project" value="TreeGrafter"/>
</dbReference>
<sequence>MVQEYQSPVRVYKHPFELIMAAYVRRFPKCPLIPMFVDSEIISESQSDDGCVLVTERRCTIDIEAPRLLKRIAGVDYLYFIQKNSLNRRDRTLHIEVHNETFSNRVIVRERCSYTVHPENESWTCFEQSASLDIKSFFGFESTAEKIAMKQYASSIKKGKEIIEYYLRELEKEGVTYIPRWTSTVDSGTVTWRHQLLPPSAARAIPVNSAKDGLHCKDSSCSAELVTGSPDDKLDADYIRRYLGDLTPLQESCLIRLRQWLQETHKGKIPKDQHVLRFLRARDFNLDKAREFLCQSLTWRRQHQVDFLLDTWKRPQLLQDYYSGGWHHHDKDGRPLYILRLGQMDTKGLVRALGEEALLRQVLSINEEGLRRCEENTRVFGQPISSWTCLVDLDGLNMRHLWRPGIKALLRIIEIVEANYPETLGRLLILRAPRVFPVLWTLVSPLIDENTRKKFLVYAGNDYQGPGGLVDYIDREIIPDFLQGDCMVRLSLHVINELQSSDLYVVFNIYHSRRAPQPPRKETHGIASLGAVNPQLIDKSWVLGQDYSTVEKALMCREGESVQGSHITRWPGFYILQWRFLSSAACAASSMPRVDDVLASLQVSSHKCKIMYYTEVLASCDFRGSMTSLESCHSGFSHGRPDAAMTKAHLYPLVPSKRILFFKYELCH</sequence>
<reference evidence="3" key="1">
    <citation type="submission" date="2018-05" db="EMBL/GenBank/DDBJ databases">
        <authorList>
            <person name="Datahose"/>
        </authorList>
    </citation>
    <scope>NUCLEOTIDE SEQUENCE</scope>
</reference>
<dbReference type="Pfam" id="PF03765">
    <property type="entry name" value="CRAL_TRIO_N"/>
    <property type="match status" value="1"/>
</dbReference>
<proteinExistence type="predicted"/>
<dbReference type="GO" id="GO:0039552">
    <property type="term" value="F:RIG-I binding"/>
    <property type="evidence" value="ECO:0007669"/>
    <property type="project" value="TreeGrafter"/>
</dbReference>
<dbReference type="Pfam" id="PF04707">
    <property type="entry name" value="PRELI"/>
    <property type="match status" value="1"/>
</dbReference>